<keyword evidence="5 11" id="KW-0812">Transmembrane</keyword>
<feature type="transmembrane region" description="Helical" evidence="11">
    <location>
        <begin position="126"/>
        <end position="148"/>
    </location>
</feature>
<evidence type="ECO:0000256" key="4">
    <source>
        <dbReference type="ARBA" id="ARBA00022538"/>
    </source>
</evidence>
<dbReference type="InterPro" id="IPR053952">
    <property type="entry name" value="K_trans_C"/>
</dbReference>
<proteinExistence type="inferred from homology"/>
<feature type="transmembrane region" description="Helical" evidence="11">
    <location>
        <begin position="365"/>
        <end position="385"/>
    </location>
</feature>
<name>A0A1I0ZM44_9FLAO</name>
<keyword evidence="2 11" id="KW-0813">Transport</keyword>
<evidence type="ECO:0000256" key="7">
    <source>
        <dbReference type="ARBA" id="ARBA00022958"/>
    </source>
</evidence>
<organism evidence="14 15">
    <name type="scientific">Flavobacterium swingsii</name>
    <dbReference type="NCBI Taxonomy" id="498292"/>
    <lineage>
        <taxon>Bacteria</taxon>
        <taxon>Pseudomonadati</taxon>
        <taxon>Bacteroidota</taxon>
        <taxon>Flavobacteriia</taxon>
        <taxon>Flavobacteriales</taxon>
        <taxon>Flavobacteriaceae</taxon>
        <taxon>Flavobacterium</taxon>
    </lineage>
</organism>
<evidence type="ECO:0000256" key="10">
    <source>
        <dbReference type="ARBA" id="ARBA00023136"/>
    </source>
</evidence>
<comment type="subcellular location">
    <subcellularLocation>
        <location evidence="11">Cell membrane</location>
        <topology evidence="11">Multi-pass membrane protein</topology>
    </subcellularLocation>
    <subcellularLocation>
        <location evidence="1">Membrane</location>
        <topology evidence="1">Multi-pass membrane protein</topology>
    </subcellularLocation>
</comment>
<feature type="transmembrane region" description="Helical" evidence="11">
    <location>
        <begin position="449"/>
        <end position="470"/>
    </location>
</feature>
<feature type="transmembrane region" description="Helical" evidence="11">
    <location>
        <begin position="267"/>
        <end position="288"/>
    </location>
</feature>
<evidence type="ECO:0000259" key="13">
    <source>
        <dbReference type="Pfam" id="PF22776"/>
    </source>
</evidence>
<feature type="transmembrane region" description="Helical" evidence="11">
    <location>
        <begin position="317"/>
        <end position="344"/>
    </location>
</feature>
<dbReference type="PANTHER" id="PTHR30540">
    <property type="entry name" value="OSMOTIC STRESS POTASSIUM TRANSPORTER"/>
    <property type="match status" value="1"/>
</dbReference>
<feature type="domain" description="K+ potassium transporter C-terminal" evidence="13">
    <location>
        <begin position="504"/>
        <end position="660"/>
    </location>
</feature>
<feature type="transmembrane region" description="Helical" evidence="11">
    <location>
        <begin position="42"/>
        <end position="63"/>
    </location>
</feature>
<evidence type="ECO:0000256" key="2">
    <source>
        <dbReference type="ARBA" id="ARBA00022448"/>
    </source>
</evidence>
<keyword evidence="6 11" id="KW-0769">Symport</keyword>
<dbReference type="STRING" id="498292.SAMN05660845_2305"/>
<keyword evidence="10 11" id="KW-0472">Membrane</keyword>
<evidence type="ECO:0000256" key="1">
    <source>
        <dbReference type="ARBA" id="ARBA00004141"/>
    </source>
</evidence>
<feature type="transmembrane region" description="Helical" evidence="11">
    <location>
        <begin position="191"/>
        <end position="211"/>
    </location>
</feature>
<evidence type="ECO:0000256" key="9">
    <source>
        <dbReference type="ARBA" id="ARBA00023065"/>
    </source>
</evidence>
<sequence>MMHNFNKNDIQIGLNILILFSFSNTKLMSASSHHDLHSKLSLGGILITLGIIFGDIGTSPLYVMSSILGKHAIDPQVVLGGISAIFWTLTLQTTLKYVLITLSADNNGEGGIFALYALVKRTKVKWLIIPAIIGGSALLADGIITPPISVSSAVEGVKTYYPDLNTVPIVIGILILLFTIQQFGTKLVGKFFAPMMTIWFGMLAVLGIIQITKNTDVLCAVNPYYAYHLLSVHPEGFYVLGFVFLCTTGAEALYSDMGHCGRKNIRISWIFVKIALLLNYFGQGAYLIKHQGVTLQSINPNNANPFYLIMADWFQPYGIVIATLAAVIASQALISGSFTLINEAMRLNFWPKVKIKYPTDQKGQIYIPSINWLLLAGCIGVVLYFKKASNMEAAYGLAIVLCMIMTTVLLTYFMIIKRVALYIILPLILIYLVIEFSFLIACLDKFPHGGYVTIIIAAVLIFIMSIWFMAKRISKNYTKIVKIDHYKKVLAELSVDLSIPKYATHLVYMTNANRVDEIEEKVMYSILQKRPKRADLYWFIHVNITSEPYRKEYKVTEIIKDDLFRIDFNLGFREPTKINLMFKEVIKDMVKKGEVDITSRYESLSKNNIIGDFKFVLSEKFLSNDSFMHWHEKLVMNTYFFFKKMSLSEEQAFGLDSSSVKVEKFPMVLHAPEKIELKRVE</sequence>
<accession>A0A1I0ZM44</accession>
<evidence type="ECO:0000256" key="6">
    <source>
        <dbReference type="ARBA" id="ARBA00022847"/>
    </source>
</evidence>
<feature type="transmembrane region" description="Helical" evidence="11">
    <location>
        <begin position="12"/>
        <end position="30"/>
    </location>
</feature>
<keyword evidence="4 11" id="KW-0633">Potassium transport</keyword>
<gene>
    <name evidence="11" type="primary">kup</name>
    <name evidence="14" type="ORF">SAMN05660845_2305</name>
</gene>
<comment type="similarity">
    <text evidence="11">Belongs to the HAK/KUP transporter (TC 2.A.72) family.</text>
</comment>
<feature type="transmembrane region" description="Helical" evidence="11">
    <location>
        <begin position="422"/>
        <end position="443"/>
    </location>
</feature>
<keyword evidence="8 11" id="KW-1133">Transmembrane helix</keyword>
<dbReference type="InterPro" id="IPR023051">
    <property type="entry name" value="Kup"/>
</dbReference>
<comment type="catalytic activity">
    <reaction evidence="11">
        <text>K(+)(in) + H(+)(in) = K(+)(out) + H(+)(out)</text>
        <dbReference type="Rhea" id="RHEA:28490"/>
        <dbReference type="ChEBI" id="CHEBI:15378"/>
        <dbReference type="ChEBI" id="CHEBI:29103"/>
    </reaction>
</comment>
<evidence type="ECO:0000256" key="3">
    <source>
        <dbReference type="ARBA" id="ARBA00022475"/>
    </source>
</evidence>
<dbReference type="GO" id="GO:0015293">
    <property type="term" value="F:symporter activity"/>
    <property type="evidence" value="ECO:0007669"/>
    <property type="project" value="UniProtKB-UniRule"/>
</dbReference>
<protein>
    <recommendedName>
        <fullName evidence="11">Probable potassium transport system protein Kup</fullName>
    </recommendedName>
</protein>
<dbReference type="GO" id="GO:0005886">
    <property type="term" value="C:plasma membrane"/>
    <property type="evidence" value="ECO:0007669"/>
    <property type="project" value="UniProtKB-SubCell"/>
</dbReference>
<dbReference type="PANTHER" id="PTHR30540:SF83">
    <property type="entry name" value="K+ POTASSIUM TRANSPORTER"/>
    <property type="match status" value="1"/>
</dbReference>
<dbReference type="AlphaFoldDB" id="A0A1I0ZM44"/>
<evidence type="ECO:0000256" key="5">
    <source>
        <dbReference type="ARBA" id="ARBA00022692"/>
    </source>
</evidence>
<reference evidence="15" key="1">
    <citation type="submission" date="2016-10" db="EMBL/GenBank/DDBJ databases">
        <authorList>
            <person name="Varghese N."/>
            <person name="Submissions S."/>
        </authorList>
    </citation>
    <scope>NUCLEOTIDE SEQUENCE [LARGE SCALE GENOMIC DNA]</scope>
    <source>
        <strain evidence="15">DSM 21789</strain>
    </source>
</reference>
<dbReference type="GO" id="GO:0015079">
    <property type="term" value="F:potassium ion transmembrane transporter activity"/>
    <property type="evidence" value="ECO:0007669"/>
    <property type="project" value="UniProtKB-UniRule"/>
</dbReference>
<keyword evidence="15" id="KW-1185">Reference proteome</keyword>
<dbReference type="Pfam" id="PF22776">
    <property type="entry name" value="K_trans_C"/>
    <property type="match status" value="1"/>
</dbReference>
<evidence type="ECO:0000256" key="8">
    <source>
        <dbReference type="ARBA" id="ARBA00022989"/>
    </source>
</evidence>
<dbReference type="HAMAP" id="MF_01522">
    <property type="entry name" value="Kup"/>
    <property type="match status" value="1"/>
</dbReference>
<dbReference type="InterPro" id="IPR003855">
    <property type="entry name" value="K+_transporter"/>
</dbReference>
<keyword evidence="9 11" id="KW-0406">Ion transport</keyword>
<dbReference type="Pfam" id="PF02705">
    <property type="entry name" value="K_trans"/>
    <property type="match status" value="1"/>
</dbReference>
<keyword evidence="3 11" id="KW-1003">Cell membrane</keyword>
<feature type="transmembrane region" description="Helical" evidence="11">
    <location>
        <begin position="160"/>
        <end position="179"/>
    </location>
</feature>
<evidence type="ECO:0000259" key="12">
    <source>
        <dbReference type="Pfam" id="PF02705"/>
    </source>
</evidence>
<dbReference type="EMBL" id="FOJT01000006">
    <property type="protein sequence ID" value="SFB26879.1"/>
    <property type="molecule type" value="Genomic_DNA"/>
</dbReference>
<comment type="function">
    <text evidence="11">Transport of potassium into the cell. Likely operates as a K(+):H(+) symporter.</text>
</comment>
<dbReference type="Proteomes" id="UP000199604">
    <property type="component" value="Unassembled WGS sequence"/>
</dbReference>
<feature type="domain" description="K+ potassium transporter integral membrane" evidence="12">
    <location>
        <begin position="46"/>
        <end position="479"/>
    </location>
</feature>
<keyword evidence="7 11" id="KW-0630">Potassium</keyword>
<evidence type="ECO:0000313" key="15">
    <source>
        <dbReference type="Proteomes" id="UP000199604"/>
    </source>
</evidence>
<evidence type="ECO:0000256" key="11">
    <source>
        <dbReference type="HAMAP-Rule" id="MF_01522"/>
    </source>
</evidence>
<dbReference type="InterPro" id="IPR053951">
    <property type="entry name" value="K_trans_N"/>
</dbReference>
<feature type="transmembrane region" description="Helical" evidence="11">
    <location>
        <begin position="397"/>
        <end position="415"/>
    </location>
</feature>
<evidence type="ECO:0000313" key="14">
    <source>
        <dbReference type="EMBL" id="SFB26879.1"/>
    </source>
</evidence>